<keyword evidence="9" id="KW-1185">Reference proteome</keyword>
<keyword evidence="3" id="KW-0731">Sigma factor</keyword>
<evidence type="ECO:0000259" key="7">
    <source>
        <dbReference type="Pfam" id="PF08281"/>
    </source>
</evidence>
<evidence type="ECO:0000256" key="4">
    <source>
        <dbReference type="ARBA" id="ARBA00023125"/>
    </source>
</evidence>
<dbReference type="InterPro" id="IPR013324">
    <property type="entry name" value="RNA_pol_sigma_r3/r4-like"/>
</dbReference>
<keyword evidence="2" id="KW-0805">Transcription regulation</keyword>
<dbReference type="SUPFAM" id="SSF88659">
    <property type="entry name" value="Sigma3 and sigma4 domains of RNA polymerase sigma factors"/>
    <property type="match status" value="1"/>
</dbReference>
<dbReference type="InterPro" id="IPR014284">
    <property type="entry name" value="RNA_pol_sigma-70_dom"/>
</dbReference>
<dbReference type="PANTHER" id="PTHR43133">
    <property type="entry name" value="RNA POLYMERASE ECF-TYPE SIGMA FACTO"/>
    <property type="match status" value="1"/>
</dbReference>
<evidence type="ECO:0000313" key="8">
    <source>
        <dbReference type="EMBL" id="MBW8483216.1"/>
    </source>
</evidence>
<dbReference type="InterPro" id="IPR013249">
    <property type="entry name" value="RNA_pol_sigma70_r4_t2"/>
</dbReference>
<feature type="domain" description="RNA polymerase sigma-70 region 2" evidence="6">
    <location>
        <begin position="25"/>
        <end position="79"/>
    </location>
</feature>
<accession>A0ABS7FS32</accession>
<name>A0ABS7FS32_9ACTN</name>
<proteinExistence type="inferred from homology"/>
<protein>
    <submittedName>
        <fullName evidence="8">Sigma-70 family RNA polymerase sigma factor</fullName>
    </submittedName>
</protein>
<dbReference type="InterPro" id="IPR013325">
    <property type="entry name" value="RNA_pol_sigma_r2"/>
</dbReference>
<dbReference type="InterPro" id="IPR036388">
    <property type="entry name" value="WH-like_DNA-bd_sf"/>
</dbReference>
<gene>
    <name evidence="8" type="ORF">K1Y72_12605</name>
</gene>
<dbReference type="InterPro" id="IPR007627">
    <property type="entry name" value="RNA_pol_sigma70_r2"/>
</dbReference>
<feature type="domain" description="RNA polymerase sigma factor 70 region 4 type 2" evidence="7">
    <location>
        <begin position="109"/>
        <end position="161"/>
    </location>
</feature>
<dbReference type="NCBIfam" id="TIGR02937">
    <property type="entry name" value="sigma70-ECF"/>
    <property type="match status" value="1"/>
</dbReference>
<dbReference type="Gene3D" id="1.10.10.10">
    <property type="entry name" value="Winged helix-like DNA-binding domain superfamily/Winged helix DNA-binding domain"/>
    <property type="match status" value="1"/>
</dbReference>
<comment type="caution">
    <text evidence="8">The sequence shown here is derived from an EMBL/GenBank/DDBJ whole genome shotgun (WGS) entry which is preliminary data.</text>
</comment>
<evidence type="ECO:0000256" key="5">
    <source>
        <dbReference type="ARBA" id="ARBA00023163"/>
    </source>
</evidence>
<keyword evidence="5" id="KW-0804">Transcription</keyword>
<evidence type="ECO:0000259" key="6">
    <source>
        <dbReference type="Pfam" id="PF04542"/>
    </source>
</evidence>
<dbReference type="SUPFAM" id="SSF88946">
    <property type="entry name" value="Sigma2 domain of RNA polymerase sigma factors"/>
    <property type="match status" value="1"/>
</dbReference>
<dbReference type="InterPro" id="IPR039425">
    <property type="entry name" value="RNA_pol_sigma-70-like"/>
</dbReference>
<dbReference type="CDD" id="cd06171">
    <property type="entry name" value="Sigma70_r4"/>
    <property type="match status" value="1"/>
</dbReference>
<dbReference type="Proteomes" id="UP000774570">
    <property type="component" value="Unassembled WGS sequence"/>
</dbReference>
<dbReference type="PANTHER" id="PTHR43133:SF50">
    <property type="entry name" value="ECF RNA POLYMERASE SIGMA FACTOR SIGM"/>
    <property type="match status" value="1"/>
</dbReference>
<organism evidence="8 9">
    <name type="scientific">Actinomadura parmotrematis</name>
    <dbReference type="NCBI Taxonomy" id="2864039"/>
    <lineage>
        <taxon>Bacteria</taxon>
        <taxon>Bacillati</taxon>
        <taxon>Actinomycetota</taxon>
        <taxon>Actinomycetes</taxon>
        <taxon>Streptosporangiales</taxon>
        <taxon>Thermomonosporaceae</taxon>
        <taxon>Actinomadura</taxon>
    </lineage>
</organism>
<evidence type="ECO:0000256" key="3">
    <source>
        <dbReference type="ARBA" id="ARBA00023082"/>
    </source>
</evidence>
<evidence type="ECO:0000313" key="9">
    <source>
        <dbReference type="Proteomes" id="UP000774570"/>
    </source>
</evidence>
<keyword evidence="4" id="KW-0238">DNA-binding</keyword>
<evidence type="ECO:0000256" key="2">
    <source>
        <dbReference type="ARBA" id="ARBA00023015"/>
    </source>
</evidence>
<comment type="similarity">
    <text evidence="1">Belongs to the sigma-70 factor family. ECF subfamily.</text>
</comment>
<reference evidence="8 9" key="1">
    <citation type="submission" date="2021-07" db="EMBL/GenBank/DDBJ databases">
        <title>Actinomadura sp. PM05-2 isolated from lichen.</title>
        <authorList>
            <person name="Somphong A."/>
            <person name="Phongsopitanun W."/>
            <person name="Tanasupawat S."/>
            <person name="Peongsungnone V."/>
        </authorList>
    </citation>
    <scope>NUCLEOTIDE SEQUENCE [LARGE SCALE GENOMIC DNA]</scope>
    <source>
        <strain evidence="8 9">PM05-2</strain>
    </source>
</reference>
<sequence>MMPMAVDEASDGGYAELFDAHFWGLVRFARLLGADDPEDVAQEAFVRLHRKQRALRDPNASLAYLRTTVCNLTRNRLRHLGVARRRSHLAPPQDVASAEASAVGRESVRELIAALGGLPRRQRETLVLRYWLDLTEREAAEVLGVGIGTVKTHAARGIAALGRTLGEAR</sequence>
<dbReference type="Gene3D" id="1.10.1740.10">
    <property type="match status" value="1"/>
</dbReference>
<dbReference type="EMBL" id="JAIBOA010000007">
    <property type="protein sequence ID" value="MBW8483216.1"/>
    <property type="molecule type" value="Genomic_DNA"/>
</dbReference>
<evidence type="ECO:0000256" key="1">
    <source>
        <dbReference type="ARBA" id="ARBA00010641"/>
    </source>
</evidence>
<dbReference type="Pfam" id="PF08281">
    <property type="entry name" value="Sigma70_r4_2"/>
    <property type="match status" value="1"/>
</dbReference>
<dbReference type="Pfam" id="PF04542">
    <property type="entry name" value="Sigma70_r2"/>
    <property type="match status" value="1"/>
</dbReference>